<evidence type="ECO:0000313" key="10">
    <source>
        <dbReference type="Proteomes" id="UP000239710"/>
    </source>
</evidence>
<feature type="transmembrane region" description="Helical" evidence="6">
    <location>
        <begin position="288"/>
        <end position="305"/>
    </location>
</feature>
<feature type="transmembrane region" description="Helical" evidence="6">
    <location>
        <begin position="12"/>
        <end position="34"/>
    </location>
</feature>
<dbReference type="EMBL" id="FLTX01000067">
    <property type="protein sequence ID" value="SBV52874.1"/>
    <property type="molecule type" value="Genomic_DNA"/>
</dbReference>
<organism evidence="8 9">
    <name type="scientific">Xanthomonas bromi</name>
    <dbReference type="NCBI Taxonomy" id="56449"/>
    <lineage>
        <taxon>Bacteria</taxon>
        <taxon>Pseudomonadati</taxon>
        <taxon>Pseudomonadota</taxon>
        <taxon>Gammaproteobacteria</taxon>
        <taxon>Lysobacterales</taxon>
        <taxon>Lysobacteraceae</taxon>
        <taxon>Xanthomonas</taxon>
    </lineage>
</organism>
<evidence type="ECO:0000256" key="3">
    <source>
        <dbReference type="ARBA" id="ARBA00022692"/>
    </source>
</evidence>
<dbReference type="AlphaFoldDB" id="A0A1C3NRC1"/>
<evidence type="ECO:0000313" key="8">
    <source>
        <dbReference type="EMBL" id="SBV52874.1"/>
    </source>
</evidence>
<dbReference type="Proteomes" id="UP000092503">
    <property type="component" value="Unassembled WGS sequence"/>
</dbReference>
<dbReference type="InterPro" id="IPR036259">
    <property type="entry name" value="MFS_trans_sf"/>
</dbReference>
<accession>A0A1C3NRC1</accession>
<comment type="subcellular location">
    <subcellularLocation>
        <location evidence="1">Cell membrane</location>
        <topology evidence="1">Multi-pass membrane protein</topology>
    </subcellularLocation>
</comment>
<dbReference type="InterPro" id="IPR011701">
    <property type="entry name" value="MFS"/>
</dbReference>
<reference evidence="8 9" key="1">
    <citation type="submission" date="2016-06" db="EMBL/GenBank/DDBJ databases">
        <authorList>
            <person name="Kjaerup R.B."/>
            <person name="Dalgaard T.S."/>
            <person name="Juul-Madsen H.R."/>
        </authorList>
    </citation>
    <scope>NUCLEOTIDE SEQUENCE [LARGE SCALE GENOMIC DNA]</scope>
    <source>
        <strain evidence="8">LMG947</strain>
    </source>
</reference>
<dbReference type="GO" id="GO:0005886">
    <property type="term" value="C:plasma membrane"/>
    <property type="evidence" value="ECO:0007669"/>
    <property type="project" value="UniProtKB-SubCell"/>
</dbReference>
<dbReference type="GO" id="GO:0022857">
    <property type="term" value="F:transmembrane transporter activity"/>
    <property type="evidence" value="ECO:0007669"/>
    <property type="project" value="InterPro"/>
</dbReference>
<feature type="transmembrane region" description="Helical" evidence="6">
    <location>
        <begin position="255"/>
        <end position="276"/>
    </location>
</feature>
<evidence type="ECO:0000256" key="5">
    <source>
        <dbReference type="ARBA" id="ARBA00023136"/>
    </source>
</evidence>
<evidence type="ECO:0000313" key="7">
    <source>
        <dbReference type="EMBL" id="PPV05200.1"/>
    </source>
</evidence>
<dbReference type="RefSeq" id="WP_065470029.1">
    <property type="nucleotide sequence ID" value="NZ_FLTX01000067.1"/>
</dbReference>
<feature type="transmembrane region" description="Helical" evidence="6">
    <location>
        <begin position="311"/>
        <end position="334"/>
    </location>
</feature>
<keyword evidence="2" id="KW-1003">Cell membrane</keyword>
<dbReference type="PANTHER" id="PTHR23513:SF6">
    <property type="entry name" value="MAJOR FACILITATOR SUPERFAMILY ASSOCIATED DOMAIN-CONTAINING PROTEIN"/>
    <property type="match status" value="1"/>
</dbReference>
<evidence type="ECO:0000313" key="9">
    <source>
        <dbReference type="Proteomes" id="UP000092503"/>
    </source>
</evidence>
<feature type="transmembrane region" description="Helical" evidence="6">
    <location>
        <begin position="40"/>
        <end position="60"/>
    </location>
</feature>
<gene>
    <name evidence="8" type="ORF">XBLMG947_3675</name>
    <name evidence="7" type="ORF">XbrCFBP1976_18410</name>
</gene>
<feature type="transmembrane region" description="Helical" evidence="6">
    <location>
        <begin position="165"/>
        <end position="184"/>
    </location>
</feature>
<evidence type="ECO:0000256" key="6">
    <source>
        <dbReference type="SAM" id="Phobius"/>
    </source>
</evidence>
<dbReference type="EMBL" id="MDCE01000035">
    <property type="protein sequence ID" value="PPV05200.1"/>
    <property type="molecule type" value="Genomic_DNA"/>
</dbReference>
<dbReference type="Gene3D" id="1.20.1250.20">
    <property type="entry name" value="MFS general substrate transporter like domains"/>
    <property type="match status" value="1"/>
</dbReference>
<keyword evidence="3 6" id="KW-0812">Transmembrane</keyword>
<reference evidence="7 10" key="2">
    <citation type="submission" date="2016-08" db="EMBL/GenBank/DDBJ databases">
        <title>Evolution of the type three secretion system and type three effector repertoires in Xanthomonas.</title>
        <authorList>
            <person name="Merda D."/>
            <person name="Briand M."/>
            <person name="Bosis E."/>
            <person name="Rousseau C."/>
            <person name="Portier P."/>
            <person name="Jacques M.-A."/>
            <person name="Fischer-Le Saux M."/>
        </authorList>
    </citation>
    <scope>NUCLEOTIDE SEQUENCE [LARGE SCALE GENOMIC DNA]</scope>
    <source>
        <strain evidence="7 10">CFBP1976</strain>
    </source>
</reference>
<proteinExistence type="predicted"/>
<evidence type="ECO:0000256" key="1">
    <source>
        <dbReference type="ARBA" id="ARBA00004651"/>
    </source>
</evidence>
<feature type="transmembrane region" description="Helical" evidence="6">
    <location>
        <begin position="346"/>
        <end position="365"/>
    </location>
</feature>
<keyword evidence="10" id="KW-1185">Reference proteome</keyword>
<feature type="transmembrane region" description="Helical" evidence="6">
    <location>
        <begin position="223"/>
        <end position="243"/>
    </location>
</feature>
<dbReference type="CDD" id="cd06173">
    <property type="entry name" value="MFS_MefA_like"/>
    <property type="match status" value="1"/>
</dbReference>
<evidence type="ECO:0000256" key="4">
    <source>
        <dbReference type="ARBA" id="ARBA00022989"/>
    </source>
</evidence>
<feature type="transmembrane region" description="Helical" evidence="6">
    <location>
        <begin position="371"/>
        <end position="395"/>
    </location>
</feature>
<name>A0A1C3NRC1_9XANT</name>
<dbReference type="SUPFAM" id="SSF103473">
    <property type="entry name" value="MFS general substrate transporter"/>
    <property type="match status" value="1"/>
</dbReference>
<dbReference type="Proteomes" id="UP000239710">
    <property type="component" value="Unassembled WGS sequence"/>
</dbReference>
<dbReference type="Pfam" id="PF07690">
    <property type="entry name" value="MFS_1"/>
    <property type="match status" value="1"/>
</dbReference>
<dbReference type="PANTHER" id="PTHR23513">
    <property type="entry name" value="INTEGRAL MEMBRANE EFFLUX PROTEIN-RELATED"/>
    <property type="match status" value="1"/>
</dbReference>
<evidence type="ECO:0000256" key="2">
    <source>
        <dbReference type="ARBA" id="ARBA00022475"/>
    </source>
</evidence>
<keyword evidence="5 6" id="KW-0472">Membrane</keyword>
<sequence>MTQASIGARVLLASTFITNFGSGMYTLTIGKVLYDETGSAASYGIVIVLEFIATFLFQLVAGPWVDRTDPRWSCVASTIVRSLALFTTGMVLGGSRQALFLVATSLVLQAAKPFYRAAQFALIPEVVGKSQLVRFNSHNSISLQAGQLLGIAAVGPVLATGGIRFSLWLNAAGFLLSALVLLLIKPVSRGVRHRAGSWFMALGWIVRSWLEAAANLRTNAATCWLVFLCAGDFILVSLVNLLLAPTVAARFGGDAYWLSVLDGAFALGAMLTAFGVDALARRLGERGSVMAGLGVQSLCFAALALCDSRPSAVLLLGVVGAANTVSCVVLLGALQVRSDATLRGRIASFRNLFLAAVGGCLMPLISHLEGVSLSLAFLASSLVGIVFFLLAFVMAHPRHYGVAMLGFYSQGSG</sequence>
<keyword evidence="4 6" id="KW-1133">Transmembrane helix</keyword>
<protein>
    <submittedName>
        <fullName evidence="8">Drug:proton antiporter</fullName>
    </submittedName>
    <submittedName>
        <fullName evidence="7">MFS transporter</fullName>
    </submittedName>
</protein>
<dbReference type="OrthoDB" id="6315759at2"/>
<dbReference type="STRING" id="56449.XBLMG947_3675"/>